<evidence type="ECO:0000256" key="2">
    <source>
        <dbReference type="ARBA" id="ARBA00022980"/>
    </source>
</evidence>
<evidence type="ECO:0000313" key="8">
    <source>
        <dbReference type="EMBL" id="MTD93087.1"/>
    </source>
</evidence>
<dbReference type="CDD" id="cd00473">
    <property type="entry name" value="bS6"/>
    <property type="match status" value="1"/>
</dbReference>
<keyword evidence="6" id="KW-0694">RNA-binding</keyword>
<comment type="function">
    <text evidence="4 6">Binds together with bS18 to 16S ribosomal RNA.</text>
</comment>
<evidence type="ECO:0000256" key="3">
    <source>
        <dbReference type="ARBA" id="ARBA00023274"/>
    </source>
</evidence>
<feature type="compositionally biased region" description="Gly residues" evidence="7">
    <location>
        <begin position="119"/>
        <end position="151"/>
    </location>
</feature>
<name>A0A6I3KHC4_9HYPH</name>
<dbReference type="InterPro" id="IPR000529">
    <property type="entry name" value="Ribosomal_bS6"/>
</dbReference>
<dbReference type="Proteomes" id="UP000440694">
    <property type="component" value="Unassembled WGS sequence"/>
</dbReference>
<dbReference type="GO" id="GO:0070181">
    <property type="term" value="F:small ribosomal subunit rRNA binding"/>
    <property type="evidence" value="ECO:0007669"/>
    <property type="project" value="TreeGrafter"/>
</dbReference>
<organism evidence="8 9">
    <name type="scientific">Hyphomicrobium album</name>
    <dbReference type="NCBI Taxonomy" id="2665159"/>
    <lineage>
        <taxon>Bacteria</taxon>
        <taxon>Pseudomonadati</taxon>
        <taxon>Pseudomonadota</taxon>
        <taxon>Alphaproteobacteria</taxon>
        <taxon>Hyphomicrobiales</taxon>
        <taxon>Hyphomicrobiaceae</taxon>
        <taxon>Hyphomicrobium</taxon>
    </lineage>
</organism>
<comment type="caution">
    <text evidence="8">The sequence shown here is derived from an EMBL/GenBank/DDBJ whole genome shotgun (WGS) entry which is preliminary data.</text>
</comment>
<keyword evidence="6" id="KW-0699">rRNA-binding</keyword>
<dbReference type="SUPFAM" id="SSF54995">
    <property type="entry name" value="Ribosomal protein S6"/>
    <property type="match status" value="1"/>
</dbReference>
<sequence length="198" mass="20967">MALYEHVFLARQDVSNAQVEALTKEFSDLIEQGGGKVTKSEYWGVKSLAYKIKKSRKAHFSLLNIDAPPAAVAEMERRMGLSTEILRFLTVKVEAHETEPSAMMRKSDRDERGDRDRGGFGGRGGGGGFRGGGGGGFRGGDRGGGGGGGFRGGDREGSTFRPRPPRDGDRPPRDDRGPPRPPRDGGTGGSSSGSGSEA</sequence>
<dbReference type="InterPro" id="IPR014717">
    <property type="entry name" value="Transl_elong_EF1B/ribsomal_bS6"/>
</dbReference>
<evidence type="ECO:0000256" key="6">
    <source>
        <dbReference type="HAMAP-Rule" id="MF_00360"/>
    </source>
</evidence>
<dbReference type="PANTHER" id="PTHR21011">
    <property type="entry name" value="MITOCHONDRIAL 28S RIBOSOMAL PROTEIN S6"/>
    <property type="match status" value="1"/>
</dbReference>
<feature type="compositionally biased region" description="Basic and acidic residues" evidence="7">
    <location>
        <begin position="152"/>
        <end position="183"/>
    </location>
</feature>
<dbReference type="NCBIfam" id="TIGR00166">
    <property type="entry name" value="S6"/>
    <property type="match status" value="1"/>
</dbReference>
<feature type="region of interest" description="Disordered" evidence="7">
    <location>
        <begin position="99"/>
        <end position="198"/>
    </location>
</feature>
<evidence type="ECO:0000256" key="1">
    <source>
        <dbReference type="ARBA" id="ARBA00009512"/>
    </source>
</evidence>
<gene>
    <name evidence="6 8" type="primary">rpsF</name>
    <name evidence="8" type="ORF">GIW81_01920</name>
</gene>
<dbReference type="EMBL" id="WMBQ01000001">
    <property type="protein sequence ID" value="MTD93087.1"/>
    <property type="molecule type" value="Genomic_DNA"/>
</dbReference>
<evidence type="ECO:0000313" key="9">
    <source>
        <dbReference type="Proteomes" id="UP000440694"/>
    </source>
</evidence>
<comment type="similarity">
    <text evidence="1 6">Belongs to the bacterial ribosomal protein bS6 family.</text>
</comment>
<keyword evidence="2 6" id="KW-0689">Ribosomal protein</keyword>
<reference evidence="8 9" key="1">
    <citation type="submission" date="2019-11" db="EMBL/GenBank/DDBJ databases">
        <title>Identification of a novel strain.</title>
        <authorList>
            <person name="Xu Q."/>
            <person name="Wang G."/>
        </authorList>
    </citation>
    <scope>NUCLEOTIDE SEQUENCE [LARGE SCALE GENOMIC DNA]</scope>
    <source>
        <strain evidence="9">xq</strain>
    </source>
</reference>
<feature type="compositionally biased region" description="Basic and acidic residues" evidence="7">
    <location>
        <begin position="99"/>
        <end position="118"/>
    </location>
</feature>
<dbReference type="Pfam" id="PF01250">
    <property type="entry name" value="Ribosomal_S6"/>
    <property type="match status" value="1"/>
</dbReference>
<evidence type="ECO:0000256" key="7">
    <source>
        <dbReference type="SAM" id="MobiDB-lite"/>
    </source>
</evidence>
<dbReference type="GO" id="GO:0006412">
    <property type="term" value="P:translation"/>
    <property type="evidence" value="ECO:0007669"/>
    <property type="project" value="UniProtKB-UniRule"/>
</dbReference>
<dbReference type="InterPro" id="IPR020814">
    <property type="entry name" value="Ribosomal_S6_plastid/chlpt"/>
</dbReference>
<dbReference type="Gene3D" id="3.30.70.60">
    <property type="match status" value="1"/>
</dbReference>
<dbReference type="RefSeq" id="WP_154737659.1">
    <property type="nucleotide sequence ID" value="NZ_WMBQ01000001.1"/>
</dbReference>
<accession>A0A6I3KHC4</accession>
<evidence type="ECO:0000256" key="4">
    <source>
        <dbReference type="ARBA" id="ARBA00035104"/>
    </source>
</evidence>
<proteinExistence type="inferred from homology"/>
<protein>
    <recommendedName>
        <fullName evidence="5 6">Small ribosomal subunit protein bS6</fullName>
    </recommendedName>
</protein>
<dbReference type="HAMAP" id="MF_00360">
    <property type="entry name" value="Ribosomal_bS6"/>
    <property type="match status" value="1"/>
</dbReference>
<keyword evidence="9" id="KW-1185">Reference proteome</keyword>
<dbReference type="AlphaFoldDB" id="A0A6I3KHC4"/>
<evidence type="ECO:0000256" key="5">
    <source>
        <dbReference type="ARBA" id="ARBA00035294"/>
    </source>
</evidence>
<dbReference type="InterPro" id="IPR035980">
    <property type="entry name" value="Ribosomal_bS6_sf"/>
</dbReference>
<dbReference type="GO" id="GO:0022627">
    <property type="term" value="C:cytosolic small ribosomal subunit"/>
    <property type="evidence" value="ECO:0007669"/>
    <property type="project" value="TreeGrafter"/>
</dbReference>
<dbReference type="PANTHER" id="PTHR21011:SF1">
    <property type="entry name" value="SMALL RIBOSOMAL SUBUNIT PROTEIN BS6M"/>
    <property type="match status" value="1"/>
</dbReference>
<keyword evidence="3 6" id="KW-0687">Ribonucleoprotein</keyword>
<dbReference type="GO" id="GO:0003735">
    <property type="term" value="F:structural constituent of ribosome"/>
    <property type="evidence" value="ECO:0007669"/>
    <property type="project" value="InterPro"/>
</dbReference>